<feature type="binding site" evidence="6">
    <location>
        <position position="256"/>
    </location>
    <ligand>
        <name>Mg(2+)</name>
        <dbReference type="ChEBI" id="CHEBI:18420"/>
        <label>1</label>
    </ligand>
</feature>
<dbReference type="EMBL" id="BFBR01000001">
    <property type="protein sequence ID" value="GBF56808.1"/>
    <property type="molecule type" value="Genomic_DNA"/>
</dbReference>
<dbReference type="InterPro" id="IPR020847">
    <property type="entry name" value="AP_endonuclease_F1_BS"/>
</dbReference>
<keyword evidence="6" id="KW-0464">Manganese</keyword>
<feature type="active site" description="Proton donor/acceptor" evidence="5">
    <location>
        <position position="151"/>
    </location>
</feature>
<dbReference type="PANTHER" id="PTHR43250:SF2">
    <property type="entry name" value="EXODEOXYRIBONUCLEASE III"/>
    <property type="match status" value="1"/>
</dbReference>
<evidence type="ECO:0000256" key="2">
    <source>
        <dbReference type="ARBA" id="ARBA00022723"/>
    </source>
</evidence>
<dbReference type="InterPro" id="IPR036691">
    <property type="entry name" value="Endo/exonu/phosph_ase_sf"/>
</dbReference>
<feature type="binding site" evidence="6">
    <location>
        <position position="10"/>
    </location>
    <ligand>
        <name>Mg(2+)</name>
        <dbReference type="ChEBI" id="CHEBI:18420"/>
        <label>1</label>
    </ligand>
</feature>
<dbReference type="AlphaFoldDB" id="A0A2P2E6Y0"/>
<organism evidence="9 10">
    <name type="scientific">Candidatus Phycosocius bacilliformis</name>
    <dbReference type="NCBI Taxonomy" id="1445552"/>
    <lineage>
        <taxon>Bacteria</taxon>
        <taxon>Pseudomonadati</taxon>
        <taxon>Pseudomonadota</taxon>
        <taxon>Alphaproteobacteria</taxon>
        <taxon>Caulobacterales</taxon>
        <taxon>Caulobacterales incertae sedis</taxon>
        <taxon>Candidatus Phycosocius</taxon>
    </lineage>
</organism>
<feature type="site" description="Transition state stabilizer" evidence="7">
    <location>
        <position position="153"/>
    </location>
</feature>
<feature type="active site" description="Proton acceptor" evidence="5">
    <location>
        <position position="257"/>
    </location>
</feature>
<keyword evidence="4 6" id="KW-0460">Magnesium</keyword>
<keyword evidence="2 6" id="KW-0479">Metal-binding</keyword>
<evidence type="ECO:0000256" key="6">
    <source>
        <dbReference type="PIRSR" id="PIRSR604808-2"/>
    </source>
</evidence>
<dbReference type="Pfam" id="PF03372">
    <property type="entry name" value="Exo_endo_phos"/>
    <property type="match status" value="1"/>
</dbReference>
<feature type="site" description="Interaction with DNA substrate" evidence="7">
    <location>
        <position position="257"/>
    </location>
</feature>
<feature type="binding site" evidence="6">
    <location>
        <position position="151"/>
    </location>
    <ligand>
        <name>Mg(2+)</name>
        <dbReference type="ChEBI" id="CHEBI:18420"/>
        <label>1</label>
    </ligand>
</feature>
<feature type="binding site" evidence="6">
    <location>
        <position position="257"/>
    </location>
    <ligand>
        <name>Mg(2+)</name>
        <dbReference type="ChEBI" id="CHEBI:18420"/>
        <label>1</label>
    </ligand>
</feature>
<dbReference type="OrthoDB" id="9803914at2"/>
<dbReference type="GO" id="GO:0046872">
    <property type="term" value="F:metal ion binding"/>
    <property type="evidence" value="ECO:0007669"/>
    <property type="project" value="UniProtKB-KW"/>
</dbReference>
<feature type="binding site" evidence="6">
    <location>
        <position position="37"/>
    </location>
    <ligand>
        <name>Mg(2+)</name>
        <dbReference type="ChEBI" id="CHEBI:18420"/>
        <label>1</label>
    </ligand>
</feature>
<dbReference type="PROSITE" id="PS00726">
    <property type="entry name" value="AP_NUCLEASE_F1_1"/>
    <property type="match status" value="1"/>
</dbReference>
<gene>
    <name evidence="9" type="primary">xthA_1</name>
    <name evidence="9" type="ORF">PbB2_00465</name>
</gene>
<comment type="cofactor">
    <cofactor evidence="6">
        <name>Mg(2+)</name>
        <dbReference type="ChEBI" id="CHEBI:18420"/>
    </cofactor>
    <cofactor evidence="6">
        <name>Mn(2+)</name>
        <dbReference type="ChEBI" id="CHEBI:29035"/>
    </cofactor>
    <text evidence="6">Probably binds two magnesium or manganese ions per subunit.</text>
</comment>
<proteinExistence type="inferred from homology"/>
<feature type="domain" description="Endonuclease/exonuclease/phosphatase" evidence="8">
    <location>
        <begin position="7"/>
        <end position="257"/>
    </location>
</feature>
<dbReference type="NCBIfam" id="TIGR00633">
    <property type="entry name" value="xth"/>
    <property type="match status" value="1"/>
</dbReference>
<dbReference type="Gene3D" id="3.60.10.10">
    <property type="entry name" value="Endonuclease/exonuclease/phosphatase"/>
    <property type="match status" value="1"/>
</dbReference>
<dbReference type="Proteomes" id="UP000245086">
    <property type="component" value="Unassembled WGS sequence"/>
</dbReference>
<dbReference type="PANTHER" id="PTHR43250">
    <property type="entry name" value="EXODEOXYRIBONUCLEASE III"/>
    <property type="match status" value="1"/>
</dbReference>
<dbReference type="GO" id="GO:0003677">
    <property type="term" value="F:DNA binding"/>
    <property type="evidence" value="ECO:0007669"/>
    <property type="project" value="InterPro"/>
</dbReference>
<comment type="similarity">
    <text evidence="1">Belongs to the DNA repair enzymes AP/ExoA family.</text>
</comment>
<comment type="caution">
    <text evidence="9">The sequence shown here is derived from an EMBL/GenBank/DDBJ whole genome shotgun (WGS) entry which is preliminary data.</text>
</comment>
<evidence type="ECO:0000256" key="3">
    <source>
        <dbReference type="ARBA" id="ARBA00022801"/>
    </source>
</evidence>
<evidence type="ECO:0000256" key="1">
    <source>
        <dbReference type="ARBA" id="ARBA00007092"/>
    </source>
</evidence>
<accession>A0A2P2E6Y0</accession>
<evidence type="ECO:0000313" key="10">
    <source>
        <dbReference type="Proteomes" id="UP000245086"/>
    </source>
</evidence>
<evidence type="ECO:0000259" key="8">
    <source>
        <dbReference type="Pfam" id="PF03372"/>
    </source>
</evidence>
<dbReference type="EC" id="3.1.11.2" evidence="9"/>
<protein>
    <submittedName>
        <fullName evidence="9">Exodeoxyribonuclease III</fullName>
        <ecNumber evidence="9">3.1.11.2</ecNumber>
    </submittedName>
</protein>
<evidence type="ECO:0000313" key="9">
    <source>
        <dbReference type="EMBL" id="GBF56808.1"/>
    </source>
</evidence>
<dbReference type="GO" id="GO:0008311">
    <property type="term" value="F:double-stranded DNA 3'-5' DNA exonuclease activity"/>
    <property type="evidence" value="ECO:0007669"/>
    <property type="project" value="UniProtKB-EC"/>
</dbReference>
<reference evidence="9 10" key="1">
    <citation type="journal article" date="2018" name="Genome Announc.">
        <title>Draft Genome Sequence of "Candidatus Phycosocius bacilliformis," an Alphaproteobacterial Ectosymbiont of the Hydrocarbon-Producing Green Alga Botryococcus braunii.</title>
        <authorList>
            <person name="Tanabe Y."/>
            <person name="Yamaguchi H."/>
            <person name="Watanabe M.M."/>
        </authorList>
    </citation>
    <scope>NUCLEOTIDE SEQUENCE [LARGE SCALE GENOMIC DNA]</scope>
    <source>
        <strain evidence="9 10">BOTRYCO-2</strain>
    </source>
</reference>
<dbReference type="SUPFAM" id="SSF56219">
    <property type="entry name" value="DNase I-like"/>
    <property type="match status" value="1"/>
</dbReference>
<dbReference type="InterPro" id="IPR004808">
    <property type="entry name" value="AP_endonuc_1"/>
</dbReference>
<feature type="binding site" evidence="6">
    <location>
        <position position="153"/>
    </location>
    <ligand>
        <name>Mg(2+)</name>
        <dbReference type="ChEBI" id="CHEBI:18420"/>
        <label>1</label>
    </ligand>
</feature>
<dbReference type="InterPro" id="IPR037493">
    <property type="entry name" value="ExoIII-like"/>
</dbReference>
<dbReference type="CDD" id="cd09086">
    <property type="entry name" value="ExoIII-like_AP-endo"/>
    <property type="match status" value="1"/>
</dbReference>
<dbReference type="InterPro" id="IPR005135">
    <property type="entry name" value="Endo/exonuclease/phosphatase"/>
</dbReference>
<keyword evidence="3 9" id="KW-0378">Hydrolase</keyword>
<evidence type="ECO:0000256" key="4">
    <source>
        <dbReference type="ARBA" id="ARBA00022842"/>
    </source>
</evidence>
<keyword evidence="10" id="KW-1185">Reference proteome</keyword>
<feature type="active site" evidence="5">
    <location>
        <position position="107"/>
    </location>
</feature>
<name>A0A2P2E6Y0_9PROT</name>
<feature type="site" description="Important for catalytic activity" evidence="7">
    <location>
        <position position="225"/>
    </location>
</feature>
<dbReference type="GO" id="GO:0004519">
    <property type="term" value="F:endonuclease activity"/>
    <property type="evidence" value="ECO:0007669"/>
    <property type="project" value="InterPro"/>
</dbReference>
<dbReference type="GO" id="GO:0006281">
    <property type="term" value="P:DNA repair"/>
    <property type="evidence" value="ECO:0007669"/>
    <property type="project" value="InterPro"/>
</dbReference>
<dbReference type="PROSITE" id="PS51435">
    <property type="entry name" value="AP_NUCLEASE_F1_4"/>
    <property type="match status" value="1"/>
</dbReference>
<evidence type="ECO:0000256" key="5">
    <source>
        <dbReference type="PIRSR" id="PIRSR604808-1"/>
    </source>
</evidence>
<evidence type="ECO:0000256" key="7">
    <source>
        <dbReference type="PIRSR" id="PIRSR604808-3"/>
    </source>
</evidence>
<dbReference type="RefSeq" id="WP_108983657.1">
    <property type="nucleotide sequence ID" value="NZ_BFBR01000001.1"/>
</dbReference>
<sequence length="266" mass="29741">MTRLSVATWNINSVRLRAGLVKRFVEEHRPDVVCLQEIKCRDGEFPSAIFAEMGLPHLHIRGQKGWHGVAIASRLPLESVEEPNFCRHGEARVAAVRVAGVTIHNLYVPAGGDEPDTAINPKFDHKLSFLDRMEAHYRARNAADPLVVVGDLNVAPGEHDVWGHKQLLNVVSHTPVETEALGRIIAAGDLVDLGRVAVPASEKLFSWWSYRSPDWTKNDRGRRLDHIWANRAFAPCFVPETFVIHKSARAWEKPSDHVPVVAAFEV</sequence>